<dbReference type="Pfam" id="PF04229">
    <property type="entry name" value="GrpB"/>
    <property type="match status" value="1"/>
</dbReference>
<keyword evidence="2" id="KW-1185">Reference proteome</keyword>
<evidence type="ECO:0000313" key="1">
    <source>
        <dbReference type="EMBL" id="MDN5202796.1"/>
    </source>
</evidence>
<reference evidence="1" key="1">
    <citation type="submission" date="2023-06" db="EMBL/GenBank/DDBJ databases">
        <title>Genomic of Parafulvivirga corallium.</title>
        <authorList>
            <person name="Wang G."/>
        </authorList>
    </citation>
    <scope>NUCLEOTIDE SEQUENCE</scope>
    <source>
        <strain evidence="1">BMA10</strain>
    </source>
</reference>
<sequence length="187" mass="22110">MLIHKYKESWVKDFNQIRNVLHEALLDLRVSIEHIGSTAIPKLAAKQIIDIDVIHDRNTEFGEIKRRLEKIGYYHNGNQGIADREVFKRDKMIEKHEVLDFISHHLYVCPIDSKELERHILFRDYLIANEGARVQYQHLKFEMAEEVNQDRKKYTQLKEVKAKDFINNIIEKAKEDRTKDAAMPGSK</sequence>
<comment type="caution">
    <text evidence="1">The sequence shown here is derived from an EMBL/GenBank/DDBJ whole genome shotgun (WGS) entry which is preliminary data.</text>
</comment>
<dbReference type="EMBL" id="JAUJEA010000005">
    <property type="protein sequence ID" value="MDN5202796.1"/>
    <property type="molecule type" value="Genomic_DNA"/>
</dbReference>
<accession>A0ABT8KQ01</accession>
<evidence type="ECO:0000313" key="2">
    <source>
        <dbReference type="Proteomes" id="UP001172082"/>
    </source>
</evidence>
<organism evidence="1 2">
    <name type="scientific">Splendidivirga corallicola</name>
    <dbReference type="NCBI Taxonomy" id="3051826"/>
    <lineage>
        <taxon>Bacteria</taxon>
        <taxon>Pseudomonadati</taxon>
        <taxon>Bacteroidota</taxon>
        <taxon>Cytophagia</taxon>
        <taxon>Cytophagales</taxon>
        <taxon>Splendidivirgaceae</taxon>
        <taxon>Splendidivirga</taxon>
    </lineage>
</organism>
<dbReference type="RefSeq" id="WP_346752819.1">
    <property type="nucleotide sequence ID" value="NZ_JAUJEA010000005.1"/>
</dbReference>
<dbReference type="SUPFAM" id="SSF81301">
    <property type="entry name" value="Nucleotidyltransferase"/>
    <property type="match status" value="1"/>
</dbReference>
<dbReference type="InterPro" id="IPR043519">
    <property type="entry name" value="NT_sf"/>
</dbReference>
<gene>
    <name evidence="1" type="ORF">QQ008_15510</name>
</gene>
<proteinExistence type="predicted"/>
<name>A0ABT8KQ01_9BACT</name>
<dbReference type="Gene3D" id="3.30.460.10">
    <property type="entry name" value="Beta Polymerase, domain 2"/>
    <property type="match status" value="1"/>
</dbReference>
<protein>
    <submittedName>
        <fullName evidence="1">GrpB family protein</fullName>
    </submittedName>
</protein>
<dbReference type="InterPro" id="IPR007344">
    <property type="entry name" value="GrpB/CoaE"/>
</dbReference>
<dbReference type="PANTHER" id="PTHR34822">
    <property type="entry name" value="GRPB DOMAIN PROTEIN (AFU_ORTHOLOGUE AFUA_1G01530)"/>
    <property type="match status" value="1"/>
</dbReference>
<dbReference type="PANTHER" id="PTHR34822:SF1">
    <property type="entry name" value="GRPB FAMILY PROTEIN"/>
    <property type="match status" value="1"/>
</dbReference>
<dbReference type="Proteomes" id="UP001172082">
    <property type="component" value="Unassembled WGS sequence"/>
</dbReference>